<dbReference type="Gramene" id="CDF35038">
    <property type="protein sequence ID" value="CDF35038"/>
    <property type="gene ID" value="CHC_T00003488001"/>
</dbReference>
<feature type="binding site" evidence="7">
    <location>
        <position position="164"/>
    </location>
    <ligand>
        <name>ATP</name>
        <dbReference type="ChEBI" id="CHEBI:30616"/>
    </ligand>
</feature>
<dbReference type="PhylomeDB" id="R7QBA9"/>
<organism evidence="12 13">
    <name type="scientific">Chondrus crispus</name>
    <name type="common">Carrageen Irish moss</name>
    <name type="synonym">Polymorpha crispa</name>
    <dbReference type="NCBI Taxonomy" id="2769"/>
    <lineage>
        <taxon>Eukaryota</taxon>
        <taxon>Rhodophyta</taxon>
        <taxon>Florideophyceae</taxon>
        <taxon>Rhodymeniophycidae</taxon>
        <taxon>Gigartinales</taxon>
        <taxon>Gigartinaceae</taxon>
        <taxon>Chondrus</taxon>
    </lineage>
</organism>
<dbReference type="EMBL" id="HG001715">
    <property type="protein sequence ID" value="CDF35038.1"/>
    <property type="molecule type" value="Genomic_DNA"/>
</dbReference>
<dbReference type="InterPro" id="IPR030616">
    <property type="entry name" value="Aur-like"/>
</dbReference>
<dbReference type="Pfam" id="PF00069">
    <property type="entry name" value="Pkinase"/>
    <property type="match status" value="1"/>
</dbReference>
<dbReference type="InterPro" id="IPR000719">
    <property type="entry name" value="Prot_kinase_dom"/>
</dbReference>
<feature type="binding site" evidence="9">
    <location>
        <position position="56"/>
    </location>
    <ligand>
        <name>ATP</name>
        <dbReference type="ChEBI" id="CHEBI:30616"/>
    </ligand>
</feature>
<name>R7QBA9_CHOCR</name>
<feature type="binding site" evidence="7">
    <location>
        <position position="52"/>
    </location>
    <ligand>
        <name>ATP</name>
        <dbReference type="ChEBI" id="CHEBI:30616"/>
    </ligand>
</feature>
<evidence type="ECO:0000256" key="3">
    <source>
        <dbReference type="ARBA" id="ARBA00022741"/>
    </source>
</evidence>
<dbReference type="PRINTS" id="PR00109">
    <property type="entry name" value="TYRKINASE"/>
</dbReference>
<dbReference type="InterPro" id="IPR001245">
    <property type="entry name" value="Ser-Thr/Tyr_kinase_cat_dom"/>
</dbReference>
<accession>R7QBA9</accession>
<dbReference type="SUPFAM" id="SSF56112">
    <property type="entry name" value="Protein kinase-like (PK-like)"/>
    <property type="match status" value="1"/>
</dbReference>
<keyword evidence="5 7" id="KW-0067">ATP-binding</keyword>
<evidence type="ECO:0000256" key="4">
    <source>
        <dbReference type="ARBA" id="ARBA00022777"/>
    </source>
</evidence>
<dbReference type="GO" id="GO:0005524">
    <property type="term" value="F:ATP binding"/>
    <property type="evidence" value="ECO:0007669"/>
    <property type="project" value="UniProtKB-UniRule"/>
</dbReference>
<dbReference type="InterPro" id="IPR008271">
    <property type="entry name" value="Ser/Thr_kinase_AS"/>
</dbReference>
<comment type="similarity">
    <text evidence="10">Belongs to the protein kinase superfamily.</text>
</comment>
<keyword evidence="4" id="KW-0418">Kinase</keyword>
<dbReference type="OMA" id="YLETCCG"/>
<dbReference type="STRING" id="2769.R7QBA9"/>
<feature type="active site" description="Proton acceptor" evidence="6">
    <location>
        <position position="146"/>
    </location>
</feature>
<dbReference type="SMART" id="SM00220">
    <property type="entry name" value="S_TKc"/>
    <property type="match status" value="1"/>
</dbReference>
<evidence type="ECO:0000256" key="8">
    <source>
        <dbReference type="PIRSR" id="PIRSR630616-3"/>
    </source>
</evidence>
<dbReference type="CDD" id="cd05117">
    <property type="entry name" value="STKc_CAMK"/>
    <property type="match status" value="1"/>
</dbReference>
<keyword evidence="2" id="KW-0808">Transferase</keyword>
<feature type="binding site" evidence="7">
    <location>
        <begin position="150"/>
        <end position="151"/>
    </location>
    <ligand>
        <name>ATP</name>
        <dbReference type="ChEBI" id="CHEBI:30616"/>
    </ligand>
</feature>
<reference evidence="13" key="1">
    <citation type="journal article" date="2013" name="Proc. Natl. Acad. Sci. U.S.A.">
        <title>Genome structure and metabolic features in the red seaweed Chondrus crispus shed light on evolution of the Archaeplastida.</title>
        <authorList>
            <person name="Collen J."/>
            <person name="Porcel B."/>
            <person name="Carre W."/>
            <person name="Ball S.G."/>
            <person name="Chaparro C."/>
            <person name="Tonon T."/>
            <person name="Barbeyron T."/>
            <person name="Michel G."/>
            <person name="Noel B."/>
            <person name="Valentin K."/>
            <person name="Elias M."/>
            <person name="Artiguenave F."/>
            <person name="Arun A."/>
            <person name="Aury J.M."/>
            <person name="Barbosa-Neto J.F."/>
            <person name="Bothwell J.H."/>
            <person name="Bouget F.Y."/>
            <person name="Brillet L."/>
            <person name="Cabello-Hurtado F."/>
            <person name="Capella-Gutierrez S."/>
            <person name="Charrier B."/>
            <person name="Cladiere L."/>
            <person name="Cock J.M."/>
            <person name="Coelho S.M."/>
            <person name="Colleoni C."/>
            <person name="Czjzek M."/>
            <person name="Da Silva C."/>
            <person name="Delage L."/>
            <person name="Denoeud F."/>
            <person name="Deschamps P."/>
            <person name="Dittami S.M."/>
            <person name="Gabaldon T."/>
            <person name="Gachon C.M."/>
            <person name="Groisillier A."/>
            <person name="Herve C."/>
            <person name="Jabbari K."/>
            <person name="Katinka M."/>
            <person name="Kloareg B."/>
            <person name="Kowalczyk N."/>
            <person name="Labadie K."/>
            <person name="Leblanc C."/>
            <person name="Lopez P.J."/>
            <person name="McLachlan D.H."/>
            <person name="Meslet-Cladiere L."/>
            <person name="Moustafa A."/>
            <person name="Nehr Z."/>
            <person name="Nyvall Collen P."/>
            <person name="Panaud O."/>
            <person name="Partensky F."/>
            <person name="Poulain J."/>
            <person name="Rensing S.A."/>
            <person name="Rousvoal S."/>
            <person name="Samson G."/>
            <person name="Symeonidi A."/>
            <person name="Weissenbach J."/>
            <person name="Zambounis A."/>
            <person name="Wincker P."/>
            <person name="Boyen C."/>
        </authorList>
    </citation>
    <scope>NUCLEOTIDE SEQUENCE [LARGE SCALE GENOMIC DNA]</scope>
    <source>
        <strain evidence="13">cv. Stackhouse</strain>
    </source>
</reference>
<evidence type="ECO:0000256" key="7">
    <source>
        <dbReference type="PIRSR" id="PIRSR630616-2"/>
    </source>
</evidence>
<dbReference type="PIRSF" id="PIRSF000654">
    <property type="entry name" value="Integrin-linked_kinase"/>
    <property type="match status" value="1"/>
</dbReference>
<evidence type="ECO:0000256" key="6">
    <source>
        <dbReference type="PIRSR" id="PIRSR630616-1"/>
    </source>
</evidence>
<proteinExistence type="inferred from homology"/>
<dbReference type="InterPro" id="IPR017441">
    <property type="entry name" value="Protein_kinase_ATP_BS"/>
</dbReference>
<feature type="cross-link" description="Glycyl lysine isopeptide (Lys-Gly) (interchain with G-Cter in SUMO2)" evidence="8">
    <location>
        <position position="148"/>
    </location>
</feature>
<evidence type="ECO:0000313" key="13">
    <source>
        <dbReference type="Proteomes" id="UP000012073"/>
    </source>
</evidence>
<evidence type="ECO:0000256" key="9">
    <source>
        <dbReference type="PROSITE-ProRule" id="PRU10141"/>
    </source>
</evidence>
<keyword evidence="3 7" id="KW-0547">Nucleotide-binding</keyword>
<dbReference type="PANTHER" id="PTHR24350">
    <property type="entry name" value="SERINE/THREONINE-PROTEIN KINASE IAL-RELATED"/>
    <property type="match status" value="1"/>
</dbReference>
<evidence type="ECO:0000256" key="2">
    <source>
        <dbReference type="ARBA" id="ARBA00022679"/>
    </source>
</evidence>
<dbReference type="InterPro" id="IPR011009">
    <property type="entry name" value="Kinase-like_dom_sf"/>
</dbReference>
<evidence type="ECO:0000256" key="5">
    <source>
        <dbReference type="ARBA" id="ARBA00022840"/>
    </source>
</evidence>
<dbReference type="GO" id="GO:0004674">
    <property type="term" value="F:protein serine/threonine kinase activity"/>
    <property type="evidence" value="ECO:0007669"/>
    <property type="project" value="UniProtKB-KW"/>
</dbReference>
<dbReference type="Gene3D" id="1.10.510.10">
    <property type="entry name" value="Transferase(Phosphotransferase) domain 1"/>
    <property type="match status" value="1"/>
</dbReference>
<evidence type="ECO:0000259" key="11">
    <source>
        <dbReference type="PROSITE" id="PS50011"/>
    </source>
</evidence>
<dbReference type="GeneID" id="17322574"/>
<dbReference type="PROSITE" id="PS00107">
    <property type="entry name" value="PROTEIN_KINASE_ATP"/>
    <property type="match status" value="1"/>
</dbReference>
<dbReference type="AlphaFoldDB" id="R7QBA9"/>
<keyword evidence="1 10" id="KW-0723">Serine/threonine-protein kinase</keyword>
<dbReference type="RefSeq" id="XP_005714857.1">
    <property type="nucleotide sequence ID" value="XM_005714800.1"/>
</dbReference>
<gene>
    <name evidence="12" type="ORF">CHC_T00003488001</name>
</gene>
<protein>
    <recommendedName>
        <fullName evidence="11">Protein kinase domain-containing protein</fullName>
    </recommendedName>
</protein>
<feature type="domain" description="Protein kinase" evidence="11">
    <location>
        <begin position="23"/>
        <end position="278"/>
    </location>
</feature>
<dbReference type="PROSITE" id="PS50011">
    <property type="entry name" value="PROTEIN_KINASE_DOM"/>
    <property type="match status" value="1"/>
</dbReference>
<dbReference type="OrthoDB" id="193931at2759"/>
<dbReference type="Proteomes" id="UP000012073">
    <property type="component" value="Unassembled WGS sequence"/>
</dbReference>
<evidence type="ECO:0000256" key="10">
    <source>
        <dbReference type="RuleBase" id="RU000304"/>
    </source>
</evidence>
<dbReference type="FunFam" id="1.10.510.10:FF:000571">
    <property type="entry name" value="Maternal embryonic leucine zipper kinase"/>
    <property type="match status" value="1"/>
</dbReference>
<dbReference type="PROSITE" id="PS00108">
    <property type="entry name" value="PROTEIN_KINASE_ST"/>
    <property type="match status" value="1"/>
</dbReference>
<evidence type="ECO:0000256" key="1">
    <source>
        <dbReference type="ARBA" id="ARBA00022527"/>
    </source>
</evidence>
<dbReference type="KEGG" id="ccp:CHC_T00003488001"/>
<sequence length="280" mass="31832">MPTYERWVDALTRSAGTEFDRFYKRERGIGKGHFSRVYVASDRNTGDKFAVKVIKKDKNDLEKSKKFIRREVKVLSVTDHPNLVKAVDFFSAAGKPHIVLEYVSGGSLRDFIRARKRLSEENARPVLRGILSAIAYMHDLNIVHRDIKPENILMERPDLPKITDFGLATFCNEDKNIHSVVGTPSYVAPEIIRNVPYGPPADVWSCGIVLYFMLSGERPFTGDTRDDIKRAVLAGDLRFPSQLFGACTPEIKHLINSMLAFDQRNRISAREALSHPWLSR</sequence>
<keyword evidence="13" id="KW-1185">Reference proteome</keyword>
<evidence type="ECO:0000313" key="12">
    <source>
        <dbReference type="EMBL" id="CDF35038.1"/>
    </source>
</evidence>